<evidence type="ECO:0000259" key="6">
    <source>
        <dbReference type="PROSITE" id="PS51156"/>
    </source>
</evidence>
<dbReference type="PROSITE" id="PS51156">
    <property type="entry name" value="ELM2"/>
    <property type="match status" value="1"/>
</dbReference>
<dbReference type="PANTHER" id="PTHR16089">
    <property type="entry name" value="REST COREPRESSOR COREST PROTEIN-RELATED"/>
    <property type="match status" value="1"/>
</dbReference>
<feature type="domain" description="SANT" evidence="7">
    <location>
        <begin position="111"/>
        <end position="162"/>
    </location>
</feature>
<dbReference type="Gene3D" id="1.20.58.1880">
    <property type="match status" value="1"/>
</dbReference>
<evidence type="ECO:0008006" key="10">
    <source>
        <dbReference type="Google" id="ProtNLM"/>
    </source>
</evidence>
<evidence type="ECO:0000313" key="8">
    <source>
        <dbReference type="Proteomes" id="UP000050795"/>
    </source>
</evidence>
<dbReference type="SUPFAM" id="SSF46689">
    <property type="entry name" value="Homeodomain-like"/>
    <property type="match status" value="1"/>
</dbReference>
<dbReference type="Proteomes" id="UP000050795">
    <property type="component" value="Unassembled WGS sequence"/>
</dbReference>
<evidence type="ECO:0000256" key="4">
    <source>
        <dbReference type="ARBA" id="ARBA00023242"/>
    </source>
</evidence>
<evidence type="ECO:0000313" key="9">
    <source>
        <dbReference type="WBParaSite" id="TREG1_4820.1"/>
    </source>
</evidence>
<keyword evidence="8" id="KW-1185">Reference proteome</keyword>
<dbReference type="PROSITE" id="PS51293">
    <property type="entry name" value="SANT"/>
    <property type="match status" value="1"/>
</dbReference>
<dbReference type="WBParaSite" id="TREG1_4820.1">
    <property type="protein sequence ID" value="TREG1_4820.1"/>
    <property type="gene ID" value="TREG1_4820"/>
</dbReference>
<dbReference type="Gene3D" id="1.10.10.60">
    <property type="entry name" value="Homeodomain-like"/>
    <property type="match status" value="1"/>
</dbReference>
<evidence type="ECO:0000259" key="7">
    <source>
        <dbReference type="PROSITE" id="PS51293"/>
    </source>
</evidence>
<dbReference type="SMART" id="SM01189">
    <property type="entry name" value="ELM2"/>
    <property type="match status" value="1"/>
</dbReference>
<evidence type="ECO:0000256" key="3">
    <source>
        <dbReference type="ARBA" id="ARBA00023163"/>
    </source>
</evidence>
<comment type="subcellular location">
    <subcellularLocation>
        <location evidence="1">Nucleus</location>
    </subcellularLocation>
</comment>
<dbReference type="GO" id="GO:0000118">
    <property type="term" value="C:histone deacetylase complex"/>
    <property type="evidence" value="ECO:0007669"/>
    <property type="project" value="TreeGrafter"/>
</dbReference>
<dbReference type="GO" id="GO:0003714">
    <property type="term" value="F:transcription corepressor activity"/>
    <property type="evidence" value="ECO:0007669"/>
    <property type="project" value="TreeGrafter"/>
</dbReference>
<organism evidence="8 9">
    <name type="scientific">Trichobilharzia regenti</name>
    <name type="common">Nasal bird schistosome</name>
    <dbReference type="NCBI Taxonomy" id="157069"/>
    <lineage>
        <taxon>Eukaryota</taxon>
        <taxon>Metazoa</taxon>
        <taxon>Spiralia</taxon>
        <taxon>Lophotrochozoa</taxon>
        <taxon>Platyhelminthes</taxon>
        <taxon>Trematoda</taxon>
        <taxon>Digenea</taxon>
        <taxon>Strigeidida</taxon>
        <taxon>Schistosomatoidea</taxon>
        <taxon>Schistosomatidae</taxon>
        <taxon>Trichobilharzia</taxon>
    </lineage>
</organism>
<dbReference type="InterPro" id="IPR000949">
    <property type="entry name" value="ELM2_dom"/>
</dbReference>
<feature type="compositionally biased region" description="Acidic residues" evidence="5">
    <location>
        <begin position="228"/>
        <end position="237"/>
    </location>
</feature>
<dbReference type="InterPro" id="IPR051066">
    <property type="entry name" value="Trans_reg/Corepressor"/>
</dbReference>
<dbReference type="Pfam" id="PF01448">
    <property type="entry name" value="ELM2"/>
    <property type="match status" value="1"/>
</dbReference>
<evidence type="ECO:0000256" key="2">
    <source>
        <dbReference type="ARBA" id="ARBA00023015"/>
    </source>
</evidence>
<dbReference type="Pfam" id="PF00249">
    <property type="entry name" value="Myb_DNA-binding"/>
    <property type="match status" value="1"/>
</dbReference>
<dbReference type="InterPro" id="IPR017884">
    <property type="entry name" value="SANT_dom"/>
</dbReference>
<proteinExistence type="predicted"/>
<evidence type="ECO:0000256" key="5">
    <source>
        <dbReference type="SAM" id="MobiDB-lite"/>
    </source>
</evidence>
<reference evidence="8" key="1">
    <citation type="submission" date="2022-06" db="EMBL/GenBank/DDBJ databases">
        <authorList>
            <person name="Berger JAMES D."/>
            <person name="Berger JAMES D."/>
        </authorList>
    </citation>
    <scope>NUCLEOTIDE SEQUENCE [LARGE SCALE GENOMIC DNA]</scope>
</reference>
<sequence length="513" mass="58535">MNSVLTRGRLFCSSSDSDQDPFENAVIRVGDDFQANLPSFRDESPSNHTDPLHRGILMWRPMPENRNERLQKFVDTATENFGYSEEQALALLTWHELDFDRACADLENRKPVKNAWTDSERQIFFVAIEHYHKKFHKLKELFPNRSVKELILFYYLNKKIRQTLQEMCLYGTKWFCLIESGLVKPAMRLPPNYKSYFADQTYDNYLDLSDPLDAEIKRHLDMLNGVFEESDESDSDTENSALSTESDSEAEVYPPYLLADLENVEQQQAGDIQNNSRKDSVNPSRSRQRSYGKGRGSANTTVLSQYSLNLPTGDLMNTPNRLSARRHARFEEEIAAAAAAAAATASCSIQSNGANKDIGPIKLSSRRGILSKRTPYDSRTRLPPGVYYSHKEFLRIFNSTPEENAKEMDELNAAIRDLSYPLDERIKELAEKKKKLLDGISAFKTPEVPIDPHWSSVDVRMLTYHVLELGLDYEALAERLLNKTPKMVAAYVGMYGQQLNLYHLAALKSLESL</sequence>
<accession>A0AA85JUS7</accession>
<dbReference type="AlphaFoldDB" id="A0AA85JUS7"/>
<keyword evidence="2" id="KW-0805">Transcription regulation</keyword>
<reference evidence="9" key="2">
    <citation type="submission" date="2023-11" db="UniProtKB">
        <authorList>
            <consortium name="WormBaseParasite"/>
        </authorList>
    </citation>
    <scope>IDENTIFICATION</scope>
</reference>
<keyword evidence="4" id="KW-0539">Nucleus</keyword>
<dbReference type="GO" id="GO:0005667">
    <property type="term" value="C:transcription regulator complex"/>
    <property type="evidence" value="ECO:0007669"/>
    <property type="project" value="TreeGrafter"/>
</dbReference>
<dbReference type="SMART" id="SM00717">
    <property type="entry name" value="SANT"/>
    <property type="match status" value="2"/>
</dbReference>
<feature type="region of interest" description="Disordered" evidence="5">
    <location>
        <begin position="228"/>
        <end position="250"/>
    </location>
</feature>
<feature type="compositionally biased region" description="Polar residues" evidence="5">
    <location>
        <begin position="268"/>
        <end position="285"/>
    </location>
</feature>
<dbReference type="InterPro" id="IPR001005">
    <property type="entry name" value="SANT/Myb"/>
</dbReference>
<keyword evidence="3" id="KW-0804">Transcription</keyword>
<dbReference type="InterPro" id="IPR009057">
    <property type="entry name" value="Homeodomain-like_sf"/>
</dbReference>
<evidence type="ECO:0000256" key="1">
    <source>
        <dbReference type="ARBA" id="ARBA00004123"/>
    </source>
</evidence>
<feature type="domain" description="ELM2" evidence="6">
    <location>
        <begin position="25"/>
        <end position="110"/>
    </location>
</feature>
<dbReference type="PANTHER" id="PTHR16089:SF28">
    <property type="entry name" value="REST COREPRESSOR"/>
    <property type="match status" value="1"/>
</dbReference>
<dbReference type="GO" id="GO:0006357">
    <property type="term" value="P:regulation of transcription by RNA polymerase II"/>
    <property type="evidence" value="ECO:0007669"/>
    <property type="project" value="TreeGrafter"/>
</dbReference>
<protein>
    <recommendedName>
        <fullName evidence="10">SANT domain-containing protein</fullName>
    </recommendedName>
</protein>
<name>A0AA85JUS7_TRIRE</name>
<feature type="region of interest" description="Disordered" evidence="5">
    <location>
        <begin position="268"/>
        <end position="302"/>
    </location>
</feature>